<name>A0A3P7MQ00_CYLGO</name>
<keyword evidence="5" id="KW-1185">Reference proteome</keyword>
<evidence type="ECO:0000256" key="2">
    <source>
        <dbReference type="ARBA" id="ARBA00022658"/>
    </source>
</evidence>
<dbReference type="GO" id="GO:0001965">
    <property type="term" value="F:G-protein alpha-subunit binding"/>
    <property type="evidence" value="ECO:0007669"/>
    <property type="project" value="TreeGrafter"/>
</dbReference>
<keyword evidence="3" id="KW-0143">Chaperone</keyword>
<sequence length="136" mass="15046">MGASVDVGSIQSLSSLAENDAREKIEAINASLQTQSKFDAIDRRSREEIVKFIDEEVSKKPSLVAPVLEFLRILARDKSSLDLLLTESVRLFIIRASGLDSTSSSFVLKDVTEADKCLVNTLFNSAVMRQTFESVF</sequence>
<dbReference type="OrthoDB" id="5585685at2759"/>
<dbReference type="InterPro" id="IPR019318">
    <property type="entry name" value="Gua_nucleotide_exch_fac_Ric8"/>
</dbReference>
<dbReference type="PANTHER" id="PTHR12425">
    <property type="entry name" value="SYNEMBRYN"/>
    <property type="match status" value="1"/>
</dbReference>
<dbReference type="EMBL" id="UYRV01108760">
    <property type="protein sequence ID" value="VDN24638.1"/>
    <property type="molecule type" value="Genomic_DNA"/>
</dbReference>
<protein>
    <submittedName>
        <fullName evidence="4">Uncharacterized protein</fullName>
    </submittedName>
</protein>
<dbReference type="Proteomes" id="UP000271889">
    <property type="component" value="Unassembled WGS sequence"/>
</dbReference>
<evidence type="ECO:0000313" key="5">
    <source>
        <dbReference type="Proteomes" id="UP000271889"/>
    </source>
</evidence>
<dbReference type="GO" id="GO:0005085">
    <property type="term" value="F:guanyl-nucleotide exchange factor activity"/>
    <property type="evidence" value="ECO:0007669"/>
    <property type="project" value="UniProtKB-KW"/>
</dbReference>
<dbReference type="GO" id="GO:0007186">
    <property type="term" value="P:G protein-coupled receptor signaling pathway"/>
    <property type="evidence" value="ECO:0007669"/>
    <property type="project" value="TreeGrafter"/>
</dbReference>
<dbReference type="PANTHER" id="PTHR12425:SF5">
    <property type="entry name" value="SYNEMBRYN"/>
    <property type="match status" value="1"/>
</dbReference>
<accession>A0A3P7MQ00</accession>
<gene>
    <name evidence="4" type="ORF">CGOC_LOCUS9880</name>
</gene>
<evidence type="ECO:0000313" key="4">
    <source>
        <dbReference type="EMBL" id="VDN24638.1"/>
    </source>
</evidence>
<reference evidence="4 5" key="1">
    <citation type="submission" date="2018-11" db="EMBL/GenBank/DDBJ databases">
        <authorList>
            <consortium name="Pathogen Informatics"/>
        </authorList>
    </citation>
    <scope>NUCLEOTIDE SEQUENCE [LARGE SCALE GENOMIC DNA]</scope>
</reference>
<organism evidence="4 5">
    <name type="scientific">Cylicostephanus goldi</name>
    <name type="common">Nematode worm</name>
    <dbReference type="NCBI Taxonomy" id="71465"/>
    <lineage>
        <taxon>Eukaryota</taxon>
        <taxon>Metazoa</taxon>
        <taxon>Ecdysozoa</taxon>
        <taxon>Nematoda</taxon>
        <taxon>Chromadorea</taxon>
        <taxon>Rhabditida</taxon>
        <taxon>Rhabditina</taxon>
        <taxon>Rhabditomorpha</taxon>
        <taxon>Strongyloidea</taxon>
        <taxon>Strongylidae</taxon>
        <taxon>Cylicostephanus</taxon>
    </lineage>
</organism>
<evidence type="ECO:0000256" key="3">
    <source>
        <dbReference type="ARBA" id="ARBA00023186"/>
    </source>
</evidence>
<comment type="similarity">
    <text evidence="1">Belongs to the synembryn family.</text>
</comment>
<dbReference type="GO" id="GO:0005737">
    <property type="term" value="C:cytoplasm"/>
    <property type="evidence" value="ECO:0007669"/>
    <property type="project" value="TreeGrafter"/>
</dbReference>
<evidence type="ECO:0000256" key="1">
    <source>
        <dbReference type="ARBA" id="ARBA00009049"/>
    </source>
</evidence>
<dbReference type="Pfam" id="PF10165">
    <property type="entry name" value="Ric8"/>
    <property type="match status" value="1"/>
</dbReference>
<proteinExistence type="inferred from homology"/>
<dbReference type="AlphaFoldDB" id="A0A3P7MQ00"/>
<keyword evidence="2" id="KW-0344">Guanine-nucleotide releasing factor</keyword>